<feature type="compositionally biased region" description="Low complexity" evidence="6">
    <location>
        <begin position="159"/>
        <end position="170"/>
    </location>
</feature>
<evidence type="ECO:0000256" key="4">
    <source>
        <dbReference type="ARBA" id="ARBA00023163"/>
    </source>
</evidence>
<accession>A0A9R1V803</accession>
<evidence type="ECO:0000256" key="5">
    <source>
        <dbReference type="ARBA" id="ARBA00023242"/>
    </source>
</evidence>
<dbReference type="InterPro" id="IPR016177">
    <property type="entry name" value="DNA-bd_dom_sf"/>
</dbReference>
<dbReference type="Gene3D" id="3.30.890.10">
    <property type="entry name" value="Methyl-cpg-binding Protein 2, Chain A"/>
    <property type="match status" value="3"/>
</dbReference>
<keyword evidence="3" id="KW-0238">DNA-binding</keyword>
<dbReference type="PANTHER" id="PTHR34067:SF23">
    <property type="entry name" value="DNA-BINDING DOMAIN-CONTAINING PROTEIN-RELATED"/>
    <property type="match status" value="1"/>
</dbReference>
<sequence>MADDDWPEWLPSGWTIQIRKIDGRKVKCYIDPEGHKFYSKPQVERHLNAIRNSIVVTETEGLFASKPKRGRRRKIEDSNWLPDGWNVEVKYRSCGKEYKVFMDPINGHKFFTKQQILKYLANKANTNNSPAEEKKGDKTPIKLEESQITEPIEAKKTNETSASSAITESTPDYEVISRTPADGLPPGWIKEIRATQHGSEKKKNLFYADPLSGYIFFSKLDALCYLDTGGDIKKCAMRPLRRDMSREINSLKRSKTSDSNDHMTSSNCYEDMVEEFESDKAKKAASLSKNLVPQDEKIEELVDNIKKFNSTYDEHLQFEKEKFRSRLQEREKERDLKILTTNTQHLTEGARDTILAMQAEIEKKYRDSGM</sequence>
<keyword evidence="2" id="KW-0805">Transcription regulation</keyword>
<dbReference type="Pfam" id="PF01429">
    <property type="entry name" value="MBD"/>
    <property type="match status" value="1"/>
</dbReference>
<dbReference type="AlphaFoldDB" id="A0A9R1V803"/>
<feature type="domain" description="MBD" evidence="7">
    <location>
        <begin position="1"/>
        <end position="70"/>
    </location>
</feature>
<dbReference type="OrthoDB" id="10072024at2759"/>
<evidence type="ECO:0000313" key="9">
    <source>
        <dbReference type="Proteomes" id="UP000235145"/>
    </source>
</evidence>
<organism evidence="8 9">
    <name type="scientific">Lactuca sativa</name>
    <name type="common">Garden lettuce</name>
    <dbReference type="NCBI Taxonomy" id="4236"/>
    <lineage>
        <taxon>Eukaryota</taxon>
        <taxon>Viridiplantae</taxon>
        <taxon>Streptophyta</taxon>
        <taxon>Embryophyta</taxon>
        <taxon>Tracheophyta</taxon>
        <taxon>Spermatophyta</taxon>
        <taxon>Magnoliopsida</taxon>
        <taxon>eudicotyledons</taxon>
        <taxon>Gunneridae</taxon>
        <taxon>Pentapetalae</taxon>
        <taxon>asterids</taxon>
        <taxon>campanulids</taxon>
        <taxon>Asterales</taxon>
        <taxon>Asteraceae</taxon>
        <taxon>Cichorioideae</taxon>
        <taxon>Cichorieae</taxon>
        <taxon>Lactucinae</taxon>
        <taxon>Lactuca</taxon>
    </lineage>
</organism>
<comment type="caution">
    <text evidence="8">The sequence shown here is derived from an EMBL/GenBank/DDBJ whole genome shotgun (WGS) entry which is preliminary data.</text>
</comment>
<evidence type="ECO:0000256" key="6">
    <source>
        <dbReference type="SAM" id="MobiDB-lite"/>
    </source>
</evidence>
<gene>
    <name evidence="8" type="ORF">LSAT_V11C600336610</name>
</gene>
<dbReference type="Proteomes" id="UP000235145">
    <property type="component" value="Unassembled WGS sequence"/>
</dbReference>
<keyword evidence="9" id="KW-1185">Reference proteome</keyword>
<dbReference type="InterPro" id="IPR001739">
    <property type="entry name" value="Methyl_CpG_DNA-bd"/>
</dbReference>
<dbReference type="Gramene" id="rna-gnl|WGS:NBSK|LSAT_6X101581_mrna">
    <property type="protein sequence ID" value="cds-PLY66600.1"/>
    <property type="gene ID" value="gene-LSAT_6X101581"/>
</dbReference>
<keyword evidence="5" id="KW-0539">Nucleus</keyword>
<evidence type="ECO:0000259" key="7">
    <source>
        <dbReference type="PROSITE" id="PS50982"/>
    </source>
</evidence>
<name>A0A9R1V803_LACSA</name>
<protein>
    <recommendedName>
        <fullName evidence="7">MBD domain-containing protein</fullName>
    </recommendedName>
</protein>
<evidence type="ECO:0000256" key="3">
    <source>
        <dbReference type="ARBA" id="ARBA00023125"/>
    </source>
</evidence>
<dbReference type="EMBL" id="NBSK02000006">
    <property type="protein sequence ID" value="KAJ0200127.1"/>
    <property type="molecule type" value="Genomic_DNA"/>
</dbReference>
<dbReference type="PROSITE" id="PS50982">
    <property type="entry name" value="MBD"/>
    <property type="match status" value="3"/>
</dbReference>
<comment type="subcellular location">
    <subcellularLocation>
        <location evidence="1">Nucleus</location>
    </subcellularLocation>
</comment>
<evidence type="ECO:0000313" key="8">
    <source>
        <dbReference type="EMBL" id="KAJ0200127.1"/>
    </source>
</evidence>
<dbReference type="InterPro" id="IPR038945">
    <property type="entry name" value="MBD13-like"/>
</dbReference>
<dbReference type="PANTHER" id="PTHR34067">
    <property type="entry name" value="OS04G0193200 PROTEIN"/>
    <property type="match status" value="1"/>
</dbReference>
<evidence type="ECO:0000256" key="2">
    <source>
        <dbReference type="ARBA" id="ARBA00023015"/>
    </source>
</evidence>
<feature type="domain" description="MBD" evidence="7">
    <location>
        <begin position="174"/>
        <end position="249"/>
    </location>
</feature>
<keyword evidence="4" id="KW-0804">Transcription</keyword>
<dbReference type="GO" id="GO:0003677">
    <property type="term" value="F:DNA binding"/>
    <property type="evidence" value="ECO:0007669"/>
    <property type="project" value="UniProtKB-KW"/>
</dbReference>
<dbReference type="GO" id="GO:0005634">
    <property type="term" value="C:nucleus"/>
    <property type="evidence" value="ECO:0007669"/>
    <property type="project" value="UniProtKB-SubCell"/>
</dbReference>
<reference evidence="8 9" key="1">
    <citation type="journal article" date="2017" name="Nat. Commun.">
        <title>Genome assembly with in vitro proximity ligation data and whole-genome triplication in lettuce.</title>
        <authorList>
            <person name="Reyes-Chin-Wo S."/>
            <person name="Wang Z."/>
            <person name="Yang X."/>
            <person name="Kozik A."/>
            <person name="Arikit S."/>
            <person name="Song C."/>
            <person name="Xia L."/>
            <person name="Froenicke L."/>
            <person name="Lavelle D.O."/>
            <person name="Truco M.J."/>
            <person name="Xia R."/>
            <person name="Zhu S."/>
            <person name="Xu C."/>
            <person name="Xu H."/>
            <person name="Xu X."/>
            <person name="Cox K."/>
            <person name="Korf I."/>
            <person name="Meyers B.C."/>
            <person name="Michelmore R.W."/>
        </authorList>
    </citation>
    <scope>NUCLEOTIDE SEQUENCE [LARGE SCALE GENOMIC DNA]</scope>
    <source>
        <strain evidence="9">cv. Salinas</strain>
        <tissue evidence="8">Seedlings</tissue>
    </source>
</reference>
<evidence type="ECO:0000256" key="1">
    <source>
        <dbReference type="ARBA" id="ARBA00004123"/>
    </source>
</evidence>
<proteinExistence type="predicted"/>
<dbReference type="SUPFAM" id="SSF54171">
    <property type="entry name" value="DNA-binding domain"/>
    <property type="match status" value="3"/>
</dbReference>
<feature type="domain" description="MBD" evidence="7">
    <location>
        <begin position="71"/>
        <end position="143"/>
    </location>
</feature>
<feature type="region of interest" description="Disordered" evidence="6">
    <location>
        <begin position="155"/>
        <end position="177"/>
    </location>
</feature>